<dbReference type="PROSITE" id="PS50928">
    <property type="entry name" value="ABC_TM1"/>
    <property type="match status" value="1"/>
</dbReference>
<evidence type="ECO:0000256" key="4">
    <source>
        <dbReference type="ARBA" id="ARBA00022692"/>
    </source>
</evidence>
<evidence type="ECO:0000256" key="3">
    <source>
        <dbReference type="ARBA" id="ARBA00022475"/>
    </source>
</evidence>
<evidence type="ECO:0000256" key="7">
    <source>
        <dbReference type="RuleBase" id="RU363032"/>
    </source>
</evidence>
<feature type="domain" description="ABC transmembrane type-1" evidence="8">
    <location>
        <begin position="106"/>
        <end position="307"/>
    </location>
</feature>
<feature type="transmembrane region" description="Helical" evidence="7">
    <location>
        <begin position="142"/>
        <end position="165"/>
    </location>
</feature>
<feature type="transmembrane region" description="Helical" evidence="7">
    <location>
        <begin position="108"/>
        <end position="130"/>
    </location>
</feature>
<evidence type="ECO:0000313" key="10">
    <source>
        <dbReference type="Proteomes" id="UP000583800"/>
    </source>
</evidence>
<evidence type="ECO:0000256" key="2">
    <source>
        <dbReference type="ARBA" id="ARBA00022448"/>
    </source>
</evidence>
<keyword evidence="5 7" id="KW-1133">Transmembrane helix</keyword>
<feature type="transmembrane region" description="Helical" evidence="7">
    <location>
        <begin position="288"/>
        <end position="311"/>
    </location>
</feature>
<sequence length="324" mass="34178">MGRGHRRGWMMARFLLRRLGGMVAILGAASFLVFGALQLAPGDPASFLLSGRSATPEAIAAVRAQYRFDDPAPVQYLHWIGGVLTGDFGRSVQFRTDVGGLIAARVPVTLTLIGMAFVLTMVLGLAFGVWSATRPGVVDKAVLVGSSVAVATPSFVLGFVLIAVFSVNLGWFPSIGAGQGLADRLHHLTLPAVALALTFAGVLARVSRSAMLEQLGQEYVTVARGRGVPERTIVRRHVLRGAMTVTLTYGGLLVPGLLVSTVLVETTFGVNGLGQLLQYSVTVKDFPVVQALTLLTVAVFVVANLAVDLLAPLADPRVRLGARD</sequence>
<keyword evidence="2 7" id="KW-0813">Transport</keyword>
<dbReference type="Gene3D" id="1.10.3720.10">
    <property type="entry name" value="MetI-like"/>
    <property type="match status" value="1"/>
</dbReference>
<dbReference type="GO" id="GO:0071916">
    <property type="term" value="F:dipeptide transmembrane transporter activity"/>
    <property type="evidence" value="ECO:0007669"/>
    <property type="project" value="TreeGrafter"/>
</dbReference>
<evidence type="ECO:0000256" key="1">
    <source>
        <dbReference type="ARBA" id="ARBA00004651"/>
    </source>
</evidence>
<dbReference type="EMBL" id="JACHJB010000002">
    <property type="protein sequence ID" value="MBB6347648.1"/>
    <property type="molecule type" value="Genomic_DNA"/>
</dbReference>
<comment type="similarity">
    <text evidence="7">Belongs to the binding-protein-dependent transport system permease family.</text>
</comment>
<keyword evidence="4 7" id="KW-0812">Transmembrane</keyword>
<dbReference type="AlphaFoldDB" id="A0A7X0C3R8"/>
<dbReference type="GO" id="GO:0005886">
    <property type="term" value="C:plasma membrane"/>
    <property type="evidence" value="ECO:0007669"/>
    <property type="project" value="UniProtKB-SubCell"/>
</dbReference>
<comment type="caution">
    <text evidence="9">The sequence shown here is derived from an EMBL/GenBank/DDBJ whole genome shotgun (WGS) entry which is preliminary data.</text>
</comment>
<keyword evidence="6 7" id="KW-0472">Membrane</keyword>
<organism evidence="9 10">
    <name type="scientific">Nonomuraea muscovyensis</name>
    <dbReference type="NCBI Taxonomy" id="1124761"/>
    <lineage>
        <taxon>Bacteria</taxon>
        <taxon>Bacillati</taxon>
        <taxon>Actinomycetota</taxon>
        <taxon>Actinomycetes</taxon>
        <taxon>Streptosporangiales</taxon>
        <taxon>Streptosporangiaceae</taxon>
        <taxon>Nonomuraea</taxon>
    </lineage>
</organism>
<proteinExistence type="inferred from homology"/>
<dbReference type="CDD" id="cd06261">
    <property type="entry name" value="TM_PBP2"/>
    <property type="match status" value="1"/>
</dbReference>
<evidence type="ECO:0000256" key="6">
    <source>
        <dbReference type="ARBA" id="ARBA00023136"/>
    </source>
</evidence>
<dbReference type="Pfam" id="PF00528">
    <property type="entry name" value="BPD_transp_1"/>
    <property type="match status" value="1"/>
</dbReference>
<dbReference type="InterPro" id="IPR035906">
    <property type="entry name" value="MetI-like_sf"/>
</dbReference>
<dbReference type="InterPro" id="IPR000515">
    <property type="entry name" value="MetI-like"/>
</dbReference>
<dbReference type="SUPFAM" id="SSF161098">
    <property type="entry name" value="MetI-like"/>
    <property type="match status" value="1"/>
</dbReference>
<dbReference type="Pfam" id="PF19300">
    <property type="entry name" value="BPD_transp_1_N"/>
    <property type="match status" value="1"/>
</dbReference>
<dbReference type="PANTHER" id="PTHR43163:SF6">
    <property type="entry name" value="DIPEPTIDE TRANSPORT SYSTEM PERMEASE PROTEIN DPPB-RELATED"/>
    <property type="match status" value="1"/>
</dbReference>
<evidence type="ECO:0000259" key="8">
    <source>
        <dbReference type="PROSITE" id="PS50928"/>
    </source>
</evidence>
<evidence type="ECO:0000256" key="5">
    <source>
        <dbReference type="ARBA" id="ARBA00022989"/>
    </source>
</evidence>
<comment type="subcellular location">
    <subcellularLocation>
        <location evidence="1 7">Cell membrane</location>
        <topology evidence="1 7">Multi-pass membrane protein</topology>
    </subcellularLocation>
</comment>
<protein>
    <submittedName>
        <fullName evidence="9">Peptide/nickel transport system permease protein</fullName>
    </submittedName>
</protein>
<name>A0A7X0C3R8_9ACTN</name>
<dbReference type="Proteomes" id="UP000583800">
    <property type="component" value="Unassembled WGS sequence"/>
</dbReference>
<feature type="transmembrane region" description="Helical" evidence="7">
    <location>
        <begin position="185"/>
        <end position="204"/>
    </location>
</feature>
<dbReference type="RefSeq" id="WP_312891715.1">
    <property type="nucleotide sequence ID" value="NZ_JACHJB010000002.1"/>
</dbReference>
<keyword evidence="10" id="KW-1185">Reference proteome</keyword>
<evidence type="ECO:0000313" key="9">
    <source>
        <dbReference type="EMBL" id="MBB6347648.1"/>
    </source>
</evidence>
<gene>
    <name evidence="9" type="ORF">FHU36_004193</name>
</gene>
<feature type="transmembrane region" description="Helical" evidence="7">
    <location>
        <begin position="245"/>
        <end position="268"/>
    </location>
</feature>
<keyword evidence="3" id="KW-1003">Cell membrane</keyword>
<reference evidence="9 10" key="1">
    <citation type="submission" date="2020-08" db="EMBL/GenBank/DDBJ databases">
        <title>Sequencing the genomes of 1000 actinobacteria strains.</title>
        <authorList>
            <person name="Klenk H.-P."/>
        </authorList>
    </citation>
    <scope>NUCLEOTIDE SEQUENCE [LARGE SCALE GENOMIC DNA]</scope>
    <source>
        <strain evidence="9 10">DSM 45913</strain>
    </source>
</reference>
<dbReference type="InterPro" id="IPR045621">
    <property type="entry name" value="BPD_transp_1_N"/>
</dbReference>
<dbReference type="PANTHER" id="PTHR43163">
    <property type="entry name" value="DIPEPTIDE TRANSPORT SYSTEM PERMEASE PROTEIN DPPB-RELATED"/>
    <property type="match status" value="1"/>
</dbReference>
<accession>A0A7X0C3R8</accession>